<dbReference type="Pfam" id="PF10543">
    <property type="entry name" value="ORF6N"/>
    <property type="match status" value="1"/>
</dbReference>
<dbReference type="InterPro" id="IPR018873">
    <property type="entry name" value="KilA-N_DNA-bd_domain"/>
</dbReference>
<evidence type="ECO:0000313" key="2">
    <source>
        <dbReference type="EMBL" id="HIR62466.1"/>
    </source>
</evidence>
<evidence type="ECO:0000313" key="3">
    <source>
        <dbReference type="Proteomes" id="UP000886744"/>
    </source>
</evidence>
<reference evidence="2" key="1">
    <citation type="submission" date="2020-10" db="EMBL/GenBank/DDBJ databases">
        <authorList>
            <person name="Gilroy R."/>
        </authorList>
    </citation>
    <scope>NUCLEOTIDE SEQUENCE</scope>
    <source>
        <strain evidence="2">ChiHjej13B12-12457</strain>
    </source>
</reference>
<dbReference type="EMBL" id="DVHI01000036">
    <property type="protein sequence ID" value="HIR62466.1"/>
    <property type="molecule type" value="Genomic_DNA"/>
</dbReference>
<feature type="domain" description="KilA-N DNA-binding" evidence="1">
    <location>
        <begin position="9"/>
        <end position="97"/>
    </location>
</feature>
<gene>
    <name evidence="2" type="ORF">IAC94_02945</name>
</gene>
<protein>
    <submittedName>
        <fullName evidence="2">ORF6N domain-containing protein</fullName>
    </submittedName>
</protein>
<sequence length="192" mass="21953">MELETIRSMIYEVRGVRVMLDFDLARLYQVENRTLKQAVRRNMDRFPDDFMLKLTKEEANRLMLIGISQNVISPGYNPGPGQVFAFTEEGVAMLSAVLRSPVAVNVSIEIMRVFVEIRNHLAATGRLSVELAELRARMDLLQKVGEENAEHIDEMSKELRQELDNVYAALSELAGRAEDEPVQRRRIGYVKD</sequence>
<accession>A0A9D1J640</accession>
<dbReference type="Proteomes" id="UP000886744">
    <property type="component" value="Unassembled WGS sequence"/>
</dbReference>
<organism evidence="2 3">
    <name type="scientific">Candidatus Coprenecus avistercoris</name>
    <dbReference type="NCBI Taxonomy" id="2840730"/>
    <lineage>
        <taxon>Bacteria</taxon>
        <taxon>Pseudomonadati</taxon>
        <taxon>Bacteroidota</taxon>
        <taxon>Bacteroidia</taxon>
        <taxon>Bacteroidales</taxon>
        <taxon>Rikenellaceae</taxon>
        <taxon>Rikenellaceae incertae sedis</taxon>
        <taxon>Candidatus Coprenecus</taxon>
    </lineage>
</organism>
<name>A0A9D1J640_9BACT</name>
<comment type="caution">
    <text evidence="2">The sequence shown here is derived from an EMBL/GenBank/DDBJ whole genome shotgun (WGS) entry which is preliminary data.</text>
</comment>
<evidence type="ECO:0000259" key="1">
    <source>
        <dbReference type="Pfam" id="PF10543"/>
    </source>
</evidence>
<dbReference type="AlphaFoldDB" id="A0A9D1J640"/>
<reference evidence="2" key="2">
    <citation type="journal article" date="2021" name="PeerJ">
        <title>Extensive microbial diversity within the chicken gut microbiome revealed by metagenomics and culture.</title>
        <authorList>
            <person name="Gilroy R."/>
            <person name="Ravi A."/>
            <person name="Getino M."/>
            <person name="Pursley I."/>
            <person name="Horton D.L."/>
            <person name="Alikhan N.F."/>
            <person name="Baker D."/>
            <person name="Gharbi K."/>
            <person name="Hall N."/>
            <person name="Watson M."/>
            <person name="Adriaenssens E.M."/>
            <person name="Foster-Nyarko E."/>
            <person name="Jarju S."/>
            <person name="Secka A."/>
            <person name="Antonio M."/>
            <person name="Oren A."/>
            <person name="Chaudhuri R.R."/>
            <person name="La Ragione R."/>
            <person name="Hildebrand F."/>
            <person name="Pallen M.J."/>
        </authorList>
    </citation>
    <scope>NUCLEOTIDE SEQUENCE</scope>
    <source>
        <strain evidence="2">ChiHjej13B12-12457</strain>
    </source>
</reference>
<proteinExistence type="predicted"/>